<dbReference type="Pfam" id="PF13743">
    <property type="entry name" value="Thioredoxin_5"/>
    <property type="match status" value="1"/>
</dbReference>
<dbReference type="GO" id="GO:0016853">
    <property type="term" value="F:isomerase activity"/>
    <property type="evidence" value="ECO:0007669"/>
    <property type="project" value="UniProtKB-KW"/>
</dbReference>
<sequence>MTNKENELKENIQEAGSVEIEVFTDPLCCWSWAFEPQWRRLRYEYSGKIRWRYRMGGLIPNWDTYNDPMNSISKPLQMGPLWMEVKHKSGMPLNDRIWVENPPKSSYPSCIAVKAAEMQSPIAAEQYLRRIREAIMLHGRNIGEREVLLEVAKQLAVEKPQILNYSTFEQDFGGDAAPKAFEEDLKDVRMHNISRFPSLAIRKSGQNGVLIVGYRPYEVLVQALEQVAPALEPTQHATDEDSYKQFWGGALDKEVEEALKPEMQAGGTA</sequence>
<organism evidence="1 2">
    <name type="scientific">Pontibacter ummariensis</name>
    <dbReference type="NCBI Taxonomy" id="1610492"/>
    <lineage>
        <taxon>Bacteria</taxon>
        <taxon>Pseudomonadati</taxon>
        <taxon>Bacteroidota</taxon>
        <taxon>Cytophagia</taxon>
        <taxon>Cytophagales</taxon>
        <taxon>Hymenobacteraceae</taxon>
        <taxon>Pontibacter</taxon>
    </lineage>
</organism>
<dbReference type="SUPFAM" id="SSF52833">
    <property type="entry name" value="Thioredoxin-like"/>
    <property type="match status" value="1"/>
</dbReference>
<reference evidence="2" key="1">
    <citation type="submission" date="2017-06" db="EMBL/GenBank/DDBJ databases">
        <authorList>
            <person name="Varghese N."/>
            <person name="Submissions S."/>
        </authorList>
    </citation>
    <scope>NUCLEOTIDE SEQUENCE [LARGE SCALE GENOMIC DNA]</scope>
    <source>
        <strain evidence="2">NKM1</strain>
    </source>
</reference>
<dbReference type="EMBL" id="FZOQ01000036">
    <property type="protein sequence ID" value="SNT25421.1"/>
    <property type="molecule type" value="Genomic_DNA"/>
</dbReference>
<keyword evidence="2" id="KW-1185">Reference proteome</keyword>
<name>A0A239L4Q4_9BACT</name>
<gene>
    <name evidence="1" type="ORF">SAMN06296052_1361</name>
</gene>
<evidence type="ECO:0000313" key="1">
    <source>
        <dbReference type="EMBL" id="SNT25421.1"/>
    </source>
</evidence>
<evidence type="ECO:0000313" key="2">
    <source>
        <dbReference type="Proteomes" id="UP000198432"/>
    </source>
</evidence>
<dbReference type="InterPro" id="IPR036249">
    <property type="entry name" value="Thioredoxin-like_sf"/>
</dbReference>
<dbReference type="Gene3D" id="3.40.30.10">
    <property type="entry name" value="Glutaredoxin"/>
    <property type="match status" value="1"/>
</dbReference>
<dbReference type="PANTHER" id="PTHR13887">
    <property type="entry name" value="GLUTATHIONE S-TRANSFERASE KAPPA"/>
    <property type="match status" value="1"/>
</dbReference>
<accession>A0A239L4Q4</accession>
<dbReference type="Gene3D" id="1.10.472.60">
    <property type="entry name" value="putative protein disulfide isomerase domain"/>
    <property type="match status" value="1"/>
</dbReference>
<dbReference type="OrthoDB" id="9813770at2"/>
<dbReference type="Proteomes" id="UP000198432">
    <property type="component" value="Unassembled WGS sequence"/>
</dbReference>
<keyword evidence="1" id="KW-0413">Isomerase</keyword>
<dbReference type="CDD" id="cd03025">
    <property type="entry name" value="DsbA_FrnE_like"/>
    <property type="match status" value="1"/>
</dbReference>
<proteinExistence type="predicted"/>
<dbReference type="AlphaFoldDB" id="A0A239L4Q4"/>
<dbReference type="RefSeq" id="WP_089321675.1">
    <property type="nucleotide sequence ID" value="NZ_FZOQ01000036.1"/>
</dbReference>
<protein>
    <submittedName>
        <fullName evidence="1">Predicted dithiol-disulfide isomerase, DsbA family</fullName>
    </submittedName>
</protein>